<feature type="transmembrane region" description="Helical" evidence="5">
    <location>
        <begin position="443"/>
        <end position="461"/>
    </location>
</feature>
<dbReference type="InterPro" id="IPR001902">
    <property type="entry name" value="SLC26A/SulP_fam"/>
</dbReference>
<feature type="transmembrane region" description="Helical" evidence="5">
    <location>
        <begin position="419"/>
        <end position="437"/>
    </location>
</feature>
<dbReference type="InterPro" id="IPR011547">
    <property type="entry name" value="SLC26A/SulP_dom"/>
</dbReference>
<dbReference type="GO" id="GO:0055085">
    <property type="term" value="P:transmembrane transport"/>
    <property type="evidence" value="ECO:0007669"/>
    <property type="project" value="InterPro"/>
</dbReference>
<dbReference type="InterPro" id="IPR036513">
    <property type="entry name" value="STAS_dom_sf"/>
</dbReference>
<evidence type="ECO:0000256" key="5">
    <source>
        <dbReference type="SAM" id="Phobius"/>
    </source>
</evidence>
<keyword evidence="4 5" id="KW-0472">Membrane</keyword>
<dbReference type="PANTHER" id="PTHR11814">
    <property type="entry name" value="SULFATE TRANSPORTER"/>
    <property type="match status" value="1"/>
</dbReference>
<dbReference type="SUPFAM" id="SSF52091">
    <property type="entry name" value="SpoIIaa-like"/>
    <property type="match status" value="1"/>
</dbReference>
<feature type="transmembrane region" description="Helical" evidence="5">
    <location>
        <begin position="216"/>
        <end position="234"/>
    </location>
</feature>
<evidence type="ECO:0000313" key="8">
    <source>
        <dbReference type="Proteomes" id="UP001168990"/>
    </source>
</evidence>
<evidence type="ECO:0000256" key="4">
    <source>
        <dbReference type="ARBA" id="ARBA00023136"/>
    </source>
</evidence>
<feature type="transmembrane region" description="Helical" evidence="5">
    <location>
        <begin position="384"/>
        <end position="407"/>
    </location>
</feature>
<dbReference type="GO" id="GO:0016020">
    <property type="term" value="C:membrane"/>
    <property type="evidence" value="ECO:0007669"/>
    <property type="project" value="UniProtKB-SubCell"/>
</dbReference>
<evidence type="ECO:0000259" key="6">
    <source>
        <dbReference type="PROSITE" id="PS50801"/>
    </source>
</evidence>
<accession>A0AA39FY88</accession>
<evidence type="ECO:0000256" key="2">
    <source>
        <dbReference type="ARBA" id="ARBA00022692"/>
    </source>
</evidence>
<feature type="transmembrane region" description="Helical" evidence="5">
    <location>
        <begin position="352"/>
        <end position="372"/>
    </location>
</feature>
<feature type="domain" description="STAS" evidence="6">
    <location>
        <begin position="534"/>
        <end position="671"/>
    </location>
</feature>
<evidence type="ECO:0000256" key="1">
    <source>
        <dbReference type="ARBA" id="ARBA00004141"/>
    </source>
</evidence>
<reference evidence="7" key="1">
    <citation type="journal article" date="2023" name="bioRxiv">
        <title>Scaffold-level genome assemblies of two parasitoid biocontrol wasps reveal the parthenogenesis mechanism and an associated novel virus.</title>
        <authorList>
            <person name="Inwood S."/>
            <person name="Skelly J."/>
            <person name="Guhlin J."/>
            <person name="Harrop T."/>
            <person name="Goldson S."/>
            <person name="Dearden P."/>
        </authorList>
    </citation>
    <scope>NUCLEOTIDE SEQUENCE</scope>
    <source>
        <strain evidence="7">Irish</strain>
        <tissue evidence="7">Whole body</tissue>
    </source>
</reference>
<dbReference type="CDD" id="cd07042">
    <property type="entry name" value="STAS_SulP_like_sulfate_transporter"/>
    <property type="match status" value="1"/>
</dbReference>
<evidence type="ECO:0000313" key="7">
    <source>
        <dbReference type="EMBL" id="KAK0177853.1"/>
    </source>
</evidence>
<dbReference type="Pfam" id="PF00916">
    <property type="entry name" value="Sulfate_transp"/>
    <property type="match status" value="1"/>
</dbReference>
<dbReference type="Pfam" id="PF01740">
    <property type="entry name" value="STAS"/>
    <property type="match status" value="1"/>
</dbReference>
<dbReference type="AlphaFoldDB" id="A0AA39FY88"/>
<sequence length="687" mass="76666">MDSGNKEECRALLEHIDDKMINNPELFIRRPVYEQKDLDCIYDYSKPEKSLKQTLKSTYKEFRLNDFLKKTIPIIHWLPNYDWKKNILGDAVAGFTVAVMHIPQGMAYAMLGNVPPIVGIYMAFFPVFIYMIFGTSRHNSMGTFAVICMMTGKVVLTYSNHEDSQSNSTSSIEFHSSINQYSPIEVATSVTLGVALIQLTMYVLRLGVISSLLSETLVSGFTTGAAVHVFTSQLKDLLGLKLIKRRGILKVIYTYFDVFNNIDKINVTATIISSITILTIIFNNEVLKPRVAKLCAFPIPIEMMAVVMGTWISVQLNLSEIYDVTSVGHIPVGLPIPSMPPISLLSSTILDCFIITMVSYSISMSMALIFAQKLNYEVDSNQELMAQGLGNLVGSFFSCMPFTASLSRSLVQTSVGGKTQLASLISCFLLLFVLLWIGPFLEPLPKCVLASIIVVALKGMFVQVKDLMKFCRLSFSDALLWLITFFTVVILDIEYGLLIGGILCFAKLIILSVIPHGCKLALVPDTELYLDIERYRKTMEIPGIQIFHYCGGLNFATKLHFRKSVFEATGIKPQEELNRRAKMYFTEGATDEIKNQLRVLILDFSALTHIDSTGFATLRGLINDYMKIDVAVYLAGCSGPVFETIRKCNTVENVSDIFVMLPTVSDAVRYAKHENLILPISIPSSQL</sequence>
<proteinExistence type="predicted"/>
<dbReference type="PROSITE" id="PS50801">
    <property type="entry name" value="STAS"/>
    <property type="match status" value="1"/>
</dbReference>
<feature type="transmembrane region" description="Helical" evidence="5">
    <location>
        <begin position="181"/>
        <end position="204"/>
    </location>
</feature>
<feature type="transmembrane region" description="Helical" evidence="5">
    <location>
        <begin position="294"/>
        <end position="314"/>
    </location>
</feature>
<feature type="transmembrane region" description="Helical" evidence="5">
    <location>
        <begin position="117"/>
        <end position="134"/>
    </location>
</feature>
<feature type="transmembrane region" description="Helical" evidence="5">
    <location>
        <begin position="473"/>
        <end position="491"/>
    </location>
</feature>
<name>A0AA39FY88_9HYME</name>
<organism evidence="7 8">
    <name type="scientific">Microctonus aethiopoides</name>
    <dbReference type="NCBI Taxonomy" id="144406"/>
    <lineage>
        <taxon>Eukaryota</taxon>
        <taxon>Metazoa</taxon>
        <taxon>Ecdysozoa</taxon>
        <taxon>Arthropoda</taxon>
        <taxon>Hexapoda</taxon>
        <taxon>Insecta</taxon>
        <taxon>Pterygota</taxon>
        <taxon>Neoptera</taxon>
        <taxon>Endopterygota</taxon>
        <taxon>Hymenoptera</taxon>
        <taxon>Apocrita</taxon>
        <taxon>Ichneumonoidea</taxon>
        <taxon>Braconidae</taxon>
        <taxon>Euphorinae</taxon>
        <taxon>Microctonus</taxon>
    </lineage>
</organism>
<comment type="caution">
    <text evidence="7">The sequence shown here is derived from an EMBL/GenBank/DDBJ whole genome shotgun (WGS) entry which is preliminary data.</text>
</comment>
<comment type="subcellular location">
    <subcellularLocation>
        <location evidence="1">Membrane</location>
        <topology evidence="1">Multi-pass membrane protein</topology>
    </subcellularLocation>
</comment>
<gene>
    <name evidence="7" type="ORF">PV328_001862</name>
</gene>
<dbReference type="Gene3D" id="3.30.750.24">
    <property type="entry name" value="STAS domain"/>
    <property type="match status" value="1"/>
</dbReference>
<dbReference type="NCBIfam" id="TIGR00815">
    <property type="entry name" value="sulP"/>
    <property type="match status" value="1"/>
</dbReference>
<dbReference type="EMBL" id="JAQQBS010000001">
    <property type="protein sequence ID" value="KAK0177853.1"/>
    <property type="molecule type" value="Genomic_DNA"/>
</dbReference>
<keyword evidence="8" id="KW-1185">Reference proteome</keyword>
<feature type="transmembrane region" description="Helical" evidence="5">
    <location>
        <begin position="265"/>
        <end position="282"/>
    </location>
</feature>
<evidence type="ECO:0000256" key="3">
    <source>
        <dbReference type="ARBA" id="ARBA00022989"/>
    </source>
</evidence>
<reference evidence="7" key="2">
    <citation type="submission" date="2023-03" db="EMBL/GenBank/DDBJ databases">
        <authorList>
            <person name="Inwood S.N."/>
            <person name="Skelly J.G."/>
            <person name="Guhlin J."/>
            <person name="Harrop T.W.R."/>
            <person name="Goldson S.G."/>
            <person name="Dearden P.K."/>
        </authorList>
    </citation>
    <scope>NUCLEOTIDE SEQUENCE</scope>
    <source>
        <strain evidence="7">Irish</strain>
        <tissue evidence="7">Whole body</tissue>
    </source>
</reference>
<dbReference type="InterPro" id="IPR002645">
    <property type="entry name" value="STAS_dom"/>
</dbReference>
<keyword evidence="3 5" id="KW-1133">Transmembrane helix</keyword>
<dbReference type="Proteomes" id="UP001168990">
    <property type="component" value="Unassembled WGS sequence"/>
</dbReference>
<keyword evidence="2 5" id="KW-0812">Transmembrane</keyword>
<protein>
    <recommendedName>
        <fullName evidence="6">STAS domain-containing protein</fullName>
    </recommendedName>
</protein>